<protein>
    <recommendedName>
        <fullName evidence="4">siroheme decarboxylase</fullName>
        <ecNumber evidence="4">4.1.1.111</ecNumber>
    </recommendedName>
</protein>
<evidence type="ECO:0000256" key="3">
    <source>
        <dbReference type="ARBA" id="ARBA00023457"/>
    </source>
</evidence>
<dbReference type="InterPro" id="IPR036388">
    <property type="entry name" value="WH-like_DNA-bd_sf"/>
</dbReference>
<reference evidence="8" key="1">
    <citation type="submission" date="2020-07" db="EMBL/GenBank/DDBJ databases">
        <title>Huge and variable diversity of episymbiotic CPR bacteria and DPANN archaea in groundwater ecosystems.</title>
        <authorList>
            <person name="He C.Y."/>
            <person name="Keren R."/>
            <person name="Whittaker M."/>
            <person name="Farag I.F."/>
            <person name="Doudna J."/>
            <person name="Cate J.H.D."/>
            <person name="Banfield J.F."/>
        </authorList>
    </citation>
    <scope>NUCLEOTIDE SEQUENCE</scope>
    <source>
        <strain evidence="8">NC_groundwater_672_Ag_B-0.1um_62_36</strain>
    </source>
</reference>
<dbReference type="GO" id="GO:0016829">
    <property type="term" value="F:lyase activity"/>
    <property type="evidence" value="ECO:0007669"/>
    <property type="project" value="UniProtKB-KW"/>
</dbReference>
<dbReference type="SUPFAM" id="SSF46785">
    <property type="entry name" value="Winged helix' DNA-binding domain"/>
    <property type="match status" value="1"/>
</dbReference>
<evidence type="ECO:0000256" key="1">
    <source>
        <dbReference type="ARBA" id="ARBA00023239"/>
    </source>
</evidence>
<dbReference type="InterPro" id="IPR036390">
    <property type="entry name" value="WH_DNA-bd_sf"/>
</dbReference>
<dbReference type="AlphaFoldDB" id="A0A932CNN7"/>
<dbReference type="Pfam" id="PF17805">
    <property type="entry name" value="AsnC_trans_reg2"/>
    <property type="match status" value="1"/>
</dbReference>
<accession>A0A932CNN7</accession>
<proteinExistence type="inferred from homology"/>
<evidence type="ECO:0000259" key="7">
    <source>
        <dbReference type="Pfam" id="PF22451"/>
    </source>
</evidence>
<comment type="caution">
    <text evidence="8">The sequence shown here is derived from an EMBL/GenBank/DDBJ whole genome shotgun (WGS) entry which is preliminary data.</text>
</comment>
<dbReference type="PANTHER" id="PTHR43413">
    <property type="entry name" value="TRANSCRIPTIONAL REGULATOR, ASNC FAMILY"/>
    <property type="match status" value="1"/>
</dbReference>
<dbReference type="EMBL" id="JACPRF010000182">
    <property type="protein sequence ID" value="MBI2876407.1"/>
    <property type="molecule type" value="Genomic_DNA"/>
</dbReference>
<dbReference type="InterPro" id="IPR050684">
    <property type="entry name" value="HTH-Siroheme_Decarb"/>
</dbReference>
<dbReference type="InterPro" id="IPR053953">
    <property type="entry name" value="NirdL-like_HTH"/>
</dbReference>
<feature type="domain" description="Siroheme decarboxylase AsnC-like ligand binding" evidence="6">
    <location>
        <begin position="62"/>
        <end position="142"/>
    </location>
</feature>
<organism evidence="8 9">
    <name type="scientific">Tectimicrobiota bacterium</name>
    <dbReference type="NCBI Taxonomy" id="2528274"/>
    <lineage>
        <taxon>Bacteria</taxon>
        <taxon>Pseudomonadati</taxon>
        <taxon>Nitrospinota/Tectimicrobiota group</taxon>
        <taxon>Candidatus Tectimicrobiota</taxon>
    </lineage>
</organism>
<name>A0A932CNN7_UNCTE</name>
<evidence type="ECO:0000256" key="5">
    <source>
        <dbReference type="ARBA" id="ARBA00048470"/>
    </source>
</evidence>
<dbReference type="SMART" id="SM00344">
    <property type="entry name" value="HTH_ASNC"/>
    <property type="match status" value="1"/>
</dbReference>
<gene>
    <name evidence="8" type="ORF">HYY20_05960</name>
</gene>
<sequence>MDELDRQLLNRLQKGLPLVPRPFEALGQELGIGEAEALERTRQLKAQGVIRRLGGVFDSRNLGFQSTLVALQVPEERVEEAATVINAYSEVTHHYLRNHERYNLWFTLIAPSEARIEEILAEISRRITPTAIRSLPAKRLFKIQVDFSL</sequence>
<dbReference type="PANTHER" id="PTHR43413:SF1">
    <property type="entry name" value="SIROHEME DECARBOXYLASE NIRL SUBUNIT"/>
    <property type="match status" value="1"/>
</dbReference>
<dbReference type="InterPro" id="IPR019888">
    <property type="entry name" value="Tscrpt_reg_AsnC-like"/>
</dbReference>
<evidence type="ECO:0000256" key="4">
    <source>
        <dbReference type="ARBA" id="ARBA00023471"/>
    </source>
</evidence>
<evidence type="ECO:0000313" key="9">
    <source>
        <dbReference type="Proteomes" id="UP000769766"/>
    </source>
</evidence>
<dbReference type="Gene3D" id="1.10.10.10">
    <property type="entry name" value="Winged helix-like DNA-binding domain superfamily/Winged helix DNA-binding domain"/>
    <property type="match status" value="1"/>
</dbReference>
<evidence type="ECO:0000256" key="2">
    <source>
        <dbReference type="ARBA" id="ARBA00023444"/>
    </source>
</evidence>
<dbReference type="Pfam" id="PF22451">
    <property type="entry name" value="NirdL-like_HTH"/>
    <property type="match status" value="1"/>
</dbReference>
<dbReference type="Proteomes" id="UP000769766">
    <property type="component" value="Unassembled WGS sequence"/>
</dbReference>
<comment type="catalytic activity">
    <reaction evidence="5">
        <text>siroheme + 2 H(+) = 12,18-didecarboxysiroheme + 2 CO2</text>
        <dbReference type="Rhea" id="RHEA:19093"/>
        <dbReference type="ChEBI" id="CHEBI:15378"/>
        <dbReference type="ChEBI" id="CHEBI:16526"/>
        <dbReference type="ChEBI" id="CHEBI:60052"/>
        <dbReference type="ChEBI" id="CHEBI:140497"/>
        <dbReference type="EC" id="4.1.1.111"/>
    </reaction>
</comment>
<feature type="domain" description="Siroheme decarboxylase NirL-like HTH" evidence="7">
    <location>
        <begin position="5"/>
        <end position="51"/>
    </location>
</feature>
<dbReference type="InterPro" id="IPR040523">
    <property type="entry name" value="AsnC_trans_reg2"/>
</dbReference>
<dbReference type="Gene3D" id="3.30.70.3460">
    <property type="match status" value="1"/>
</dbReference>
<evidence type="ECO:0000259" key="6">
    <source>
        <dbReference type="Pfam" id="PF17805"/>
    </source>
</evidence>
<comment type="similarity">
    <text evidence="3">Belongs to the Ahb/Nir family.</text>
</comment>
<dbReference type="EC" id="4.1.1.111" evidence="4"/>
<evidence type="ECO:0000313" key="8">
    <source>
        <dbReference type="EMBL" id="MBI2876407.1"/>
    </source>
</evidence>
<keyword evidence="1" id="KW-0456">Lyase</keyword>
<comment type="pathway">
    <text evidence="2">Porphyrin-containing compound metabolism.</text>
</comment>